<evidence type="ECO:0000313" key="2">
    <source>
        <dbReference type="EMBL" id="PWN56205.1"/>
    </source>
</evidence>
<proteinExistence type="predicted"/>
<name>A0A363ULA0_9GAMM</name>
<organism evidence="2 3">
    <name type="scientific">Abyssibacter profundi</name>
    <dbReference type="NCBI Taxonomy" id="2182787"/>
    <lineage>
        <taxon>Bacteria</taxon>
        <taxon>Pseudomonadati</taxon>
        <taxon>Pseudomonadota</taxon>
        <taxon>Gammaproteobacteria</taxon>
        <taxon>Chromatiales</taxon>
        <taxon>Oceanococcaceae</taxon>
        <taxon>Abyssibacter</taxon>
    </lineage>
</organism>
<keyword evidence="1" id="KW-0175">Coiled coil</keyword>
<accession>A0A363ULA0</accession>
<reference evidence="2 3" key="1">
    <citation type="submission" date="2018-05" db="EMBL/GenBank/DDBJ databases">
        <title>Abyssibacter profundi OUC007T gen. nov., sp. nov, a marine bacterium isolated from seawater of the Mariana Trench.</title>
        <authorList>
            <person name="Zhou S."/>
        </authorList>
    </citation>
    <scope>NUCLEOTIDE SEQUENCE [LARGE SCALE GENOMIC DNA]</scope>
    <source>
        <strain evidence="2 3">OUC007</strain>
    </source>
</reference>
<comment type="caution">
    <text evidence="2">The sequence shown here is derived from an EMBL/GenBank/DDBJ whole genome shotgun (WGS) entry which is preliminary data.</text>
</comment>
<dbReference type="EMBL" id="QEQK01000006">
    <property type="protein sequence ID" value="PWN56205.1"/>
    <property type="molecule type" value="Genomic_DNA"/>
</dbReference>
<protein>
    <submittedName>
        <fullName evidence="2">Uncharacterized protein</fullName>
    </submittedName>
</protein>
<sequence length="137" mass="14423">MWGAGHMSWLAARLSGAAAPYMAGAGLLLVLLLCGVAAVQGWQLHTARTSLAQAEAQVAHAQRKHAQCETEVVQREADIAQQNARIDQLQAEAAAAAQRADARAASVMAAERARVRAIPAGHGPAAMNRWLQQVVGE</sequence>
<feature type="coiled-coil region" evidence="1">
    <location>
        <begin position="44"/>
        <end position="99"/>
    </location>
</feature>
<dbReference type="AlphaFoldDB" id="A0A363ULA0"/>
<gene>
    <name evidence="2" type="ORF">DEH80_07995</name>
</gene>
<evidence type="ECO:0000313" key="3">
    <source>
        <dbReference type="Proteomes" id="UP000251800"/>
    </source>
</evidence>
<dbReference type="Proteomes" id="UP000251800">
    <property type="component" value="Unassembled WGS sequence"/>
</dbReference>
<evidence type="ECO:0000256" key="1">
    <source>
        <dbReference type="SAM" id="Coils"/>
    </source>
</evidence>
<keyword evidence="3" id="KW-1185">Reference proteome</keyword>